<dbReference type="SMART" id="SM00332">
    <property type="entry name" value="PP2Cc"/>
    <property type="match status" value="1"/>
</dbReference>
<gene>
    <name evidence="2" type="ORF">AS202_15155</name>
</gene>
<organism evidence="2 3">
    <name type="scientific">Myroides odoratimimus</name>
    <dbReference type="NCBI Taxonomy" id="76832"/>
    <lineage>
        <taxon>Bacteria</taxon>
        <taxon>Pseudomonadati</taxon>
        <taxon>Bacteroidota</taxon>
        <taxon>Flavobacteriia</taxon>
        <taxon>Flavobacteriales</taxon>
        <taxon>Flavobacteriaceae</taxon>
        <taxon>Myroides</taxon>
    </lineage>
</organism>
<name>A0AAI8C672_9FLAO</name>
<dbReference type="SUPFAM" id="SSF81606">
    <property type="entry name" value="PP2C-like"/>
    <property type="match status" value="1"/>
</dbReference>
<proteinExistence type="predicted"/>
<dbReference type="KEGG" id="mod:AS202_15155"/>
<dbReference type="InterPro" id="IPR036457">
    <property type="entry name" value="PPM-type-like_dom_sf"/>
</dbReference>
<dbReference type="RefSeq" id="WP_058699620.1">
    <property type="nucleotide sequence ID" value="NZ_CP013690.1"/>
</dbReference>
<reference evidence="2 3" key="1">
    <citation type="journal article" date="2016" name="J. Zhejiang Univ. Sci. B">
        <title>Antibiotic resistance mechanisms of Myroides sp.</title>
        <authorList>
            <person name="Hu S."/>
            <person name="Yuan S."/>
            <person name="Qu H."/>
            <person name="Jiang T."/>
            <person name="Zhou Y."/>
            <person name="Wang M."/>
            <person name="Ming D."/>
        </authorList>
    </citation>
    <scope>NUCLEOTIDE SEQUENCE [LARGE SCALE GENOMIC DNA]</scope>
    <source>
        <strain evidence="2 3">PR63039</strain>
    </source>
</reference>
<dbReference type="Proteomes" id="UP000069030">
    <property type="component" value="Chromosome"/>
</dbReference>
<dbReference type="PROSITE" id="PS51746">
    <property type="entry name" value="PPM_2"/>
    <property type="match status" value="1"/>
</dbReference>
<sequence length="226" mass="25561">MEHITYSHIGKRKSNEDAVFVKELHPNSLFAIIADGMGGYEYGEQAAELIIENLLTYFSSLNNNSYSKNDIENAIKKANLAVKHFNDKMAVKSGATMAGAIINNEITQIFWIGDVQVDLFKGNDLVYKTDPHTLIQDLKKQLEVVPIEMIQKYNHIVTRSISGKREIIDYGYQEFKNTDFDTLIISSDGVHNCINTSQLLEFELASINNYLSLNASDNNSYIRINL</sequence>
<dbReference type="Pfam" id="PF13672">
    <property type="entry name" value="PP2C_2"/>
    <property type="match status" value="1"/>
</dbReference>
<dbReference type="Gene3D" id="3.60.40.10">
    <property type="entry name" value="PPM-type phosphatase domain"/>
    <property type="match status" value="1"/>
</dbReference>
<evidence type="ECO:0000259" key="1">
    <source>
        <dbReference type="PROSITE" id="PS51746"/>
    </source>
</evidence>
<dbReference type="CDD" id="cd00143">
    <property type="entry name" value="PP2Cc"/>
    <property type="match status" value="1"/>
</dbReference>
<accession>A0AAI8C672</accession>
<dbReference type="AlphaFoldDB" id="A0AAI8C672"/>
<evidence type="ECO:0000313" key="2">
    <source>
        <dbReference type="EMBL" id="ALU27408.1"/>
    </source>
</evidence>
<protein>
    <recommendedName>
        <fullName evidence="1">PPM-type phosphatase domain-containing protein</fullName>
    </recommendedName>
</protein>
<dbReference type="InterPro" id="IPR001932">
    <property type="entry name" value="PPM-type_phosphatase-like_dom"/>
</dbReference>
<evidence type="ECO:0000313" key="3">
    <source>
        <dbReference type="Proteomes" id="UP000069030"/>
    </source>
</evidence>
<dbReference type="EMBL" id="CP013690">
    <property type="protein sequence ID" value="ALU27408.1"/>
    <property type="molecule type" value="Genomic_DNA"/>
</dbReference>
<feature type="domain" description="PPM-type phosphatase" evidence="1">
    <location>
        <begin position="1"/>
        <end position="226"/>
    </location>
</feature>